<feature type="transmembrane region" description="Helical" evidence="2">
    <location>
        <begin position="56"/>
        <end position="75"/>
    </location>
</feature>
<evidence type="ECO:0000256" key="2">
    <source>
        <dbReference type="SAM" id="Phobius"/>
    </source>
</evidence>
<keyword evidence="2" id="KW-1133">Transmembrane helix</keyword>
<dbReference type="AlphaFoldDB" id="A0A165XHZ4"/>
<keyword evidence="2" id="KW-0472">Membrane</keyword>
<feature type="region of interest" description="Disordered" evidence="1">
    <location>
        <begin position="206"/>
        <end position="227"/>
    </location>
</feature>
<protein>
    <submittedName>
        <fullName evidence="3">Uncharacterized protein</fullName>
    </submittedName>
</protein>
<sequence>MSNSAATSMVCAYEGAPPMNTDISGVGVRISFYLQTLFLGFQAARSGSRDDISGAEYTLIATNIAMAVTALLLGLQPEPDISFHDALVVLYLLTLCWVTNICLLASCGNIKEDVRILQLLSVIQSIVVLAFALAVLITAPTFGSYPECNTHALLVFMRPFKVFNVGRIIGGVTCGTVSALYTFMTAYDYLSPILAKIKQRKRRNVLPAPGSATEAPPQPDASAHLPQPTAPVEISDANIKLYAELGKRVKGEDQRLNFNGTLTLQLLAIMVLWALAVMNTELLIVWNRFDSESSNSPQSMWQFGQVRSLAHHYRLEVLINNKILPLLLIVVPFLGMIKTFKAHGLQKFLKEGNETKKELRLLLLIFPEMRNRDGESESSQIGQIIQIFAINTSHSGAFPRIMISPHQHLRFELAEPSTKFESAKIIFLSFKPASRSFVLSSQTADLGVQDWHSVHRWSVVLEVVSRYEGLLVFCPGWWLRRWEVVTNVISVINWPPNTRGNKLRYSRDILGLKPSEGRCALLGCQDCASSNPNMSNDQAIDQRHPPYDTAPIIMRLYFVDASRGSQLLAKPNAVAYRSLGVTGDWPSNISRCSWAWLVASKNEISVAAMNAPAGRTELLDY</sequence>
<accession>A0A165XHZ4</accession>
<feature type="transmembrane region" description="Helical" evidence="2">
    <location>
        <begin position="87"/>
        <end position="107"/>
    </location>
</feature>
<name>A0A165XHZ4_9AGAM</name>
<feature type="transmembrane region" description="Helical" evidence="2">
    <location>
        <begin position="119"/>
        <end position="145"/>
    </location>
</feature>
<organism evidence="3 4">
    <name type="scientific">Athelia psychrophila</name>
    <dbReference type="NCBI Taxonomy" id="1759441"/>
    <lineage>
        <taxon>Eukaryota</taxon>
        <taxon>Fungi</taxon>
        <taxon>Dikarya</taxon>
        <taxon>Basidiomycota</taxon>
        <taxon>Agaricomycotina</taxon>
        <taxon>Agaricomycetes</taxon>
        <taxon>Agaricomycetidae</taxon>
        <taxon>Atheliales</taxon>
        <taxon>Atheliaceae</taxon>
        <taxon>Athelia</taxon>
    </lineage>
</organism>
<dbReference type="OrthoDB" id="5427664at2759"/>
<dbReference type="Proteomes" id="UP000076532">
    <property type="component" value="Unassembled WGS sequence"/>
</dbReference>
<feature type="transmembrane region" description="Helical" evidence="2">
    <location>
        <begin position="165"/>
        <end position="190"/>
    </location>
</feature>
<gene>
    <name evidence="3" type="ORF">FIBSPDRAFT_938956</name>
</gene>
<dbReference type="EMBL" id="KV417719">
    <property type="protein sequence ID" value="KZP08562.1"/>
    <property type="molecule type" value="Genomic_DNA"/>
</dbReference>
<evidence type="ECO:0000313" key="4">
    <source>
        <dbReference type="Proteomes" id="UP000076532"/>
    </source>
</evidence>
<evidence type="ECO:0000313" key="3">
    <source>
        <dbReference type="EMBL" id="KZP08562.1"/>
    </source>
</evidence>
<feature type="transmembrane region" description="Helical" evidence="2">
    <location>
        <begin position="256"/>
        <end position="276"/>
    </location>
</feature>
<keyword evidence="4" id="KW-1185">Reference proteome</keyword>
<proteinExistence type="predicted"/>
<keyword evidence="2" id="KW-0812">Transmembrane</keyword>
<reference evidence="3 4" key="1">
    <citation type="journal article" date="2016" name="Mol. Biol. Evol.">
        <title>Comparative Genomics of Early-Diverging Mushroom-Forming Fungi Provides Insights into the Origins of Lignocellulose Decay Capabilities.</title>
        <authorList>
            <person name="Nagy L.G."/>
            <person name="Riley R."/>
            <person name="Tritt A."/>
            <person name="Adam C."/>
            <person name="Daum C."/>
            <person name="Floudas D."/>
            <person name="Sun H."/>
            <person name="Yadav J.S."/>
            <person name="Pangilinan J."/>
            <person name="Larsson K.H."/>
            <person name="Matsuura K."/>
            <person name="Barry K."/>
            <person name="Labutti K."/>
            <person name="Kuo R."/>
            <person name="Ohm R.A."/>
            <person name="Bhattacharya S.S."/>
            <person name="Shirouzu T."/>
            <person name="Yoshinaga Y."/>
            <person name="Martin F.M."/>
            <person name="Grigoriev I.V."/>
            <person name="Hibbett D.S."/>
        </authorList>
    </citation>
    <scope>NUCLEOTIDE SEQUENCE [LARGE SCALE GENOMIC DNA]</scope>
    <source>
        <strain evidence="3 4">CBS 109695</strain>
    </source>
</reference>
<evidence type="ECO:0000256" key="1">
    <source>
        <dbReference type="SAM" id="MobiDB-lite"/>
    </source>
</evidence>